<keyword evidence="7 8" id="KW-0472">Membrane</keyword>
<name>A0A934S438_9BACT</name>
<dbReference type="InterPro" id="IPR013525">
    <property type="entry name" value="ABC2_TM"/>
</dbReference>
<protein>
    <submittedName>
        <fullName evidence="10">ABC transporter permease</fullName>
    </submittedName>
</protein>
<comment type="subcellular location">
    <subcellularLocation>
        <location evidence="1">Cell membrane</location>
        <topology evidence="1">Multi-pass membrane protein</topology>
    </subcellularLocation>
</comment>
<dbReference type="Pfam" id="PF12698">
    <property type="entry name" value="ABC2_membrane_3"/>
    <property type="match status" value="1"/>
</dbReference>
<evidence type="ECO:0000256" key="7">
    <source>
        <dbReference type="ARBA" id="ARBA00023136"/>
    </source>
</evidence>
<evidence type="ECO:0000256" key="4">
    <source>
        <dbReference type="ARBA" id="ARBA00022475"/>
    </source>
</evidence>
<evidence type="ECO:0000256" key="8">
    <source>
        <dbReference type="SAM" id="Phobius"/>
    </source>
</evidence>
<keyword evidence="4" id="KW-1003">Cell membrane</keyword>
<feature type="domain" description="ABC transmembrane type-2" evidence="9">
    <location>
        <begin position="218"/>
        <end position="444"/>
    </location>
</feature>
<keyword evidence="11" id="KW-1185">Reference proteome</keyword>
<dbReference type="GO" id="GO:0005886">
    <property type="term" value="C:plasma membrane"/>
    <property type="evidence" value="ECO:0007669"/>
    <property type="project" value="UniProtKB-SubCell"/>
</dbReference>
<dbReference type="AlphaFoldDB" id="A0A934S438"/>
<dbReference type="Proteomes" id="UP000617628">
    <property type="component" value="Unassembled WGS sequence"/>
</dbReference>
<gene>
    <name evidence="10" type="ORF">JIN87_25930</name>
</gene>
<keyword evidence="3" id="KW-0813">Transport</keyword>
<accession>A0A934S438</accession>
<dbReference type="InterPro" id="IPR047817">
    <property type="entry name" value="ABC2_TM_bact-type"/>
</dbReference>
<dbReference type="EMBL" id="JAENIL010000083">
    <property type="protein sequence ID" value="MBK1880351.1"/>
    <property type="molecule type" value="Genomic_DNA"/>
</dbReference>
<evidence type="ECO:0000259" key="9">
    <source>
        <dbReference type="PROSITE" id="PS51012"/>
    </source>
</evidence>
<keyword evidence="6 8" id="KW-1133">Transmembrane helix</keyword>
<evidence type="ECO:0000256" key="6">
    <source>
        <dbReference type="ARBA" id="ARBA00022989"/>
    </source>
</evidence>
<dbReference type="PANTHER" id="PTHR30294:SF38">
    <property type="entry name" value="TRANSPORT PERMEASE PROTEIN"/>
    <property type="match status" value="1"/>
</dbReference>
<comment type="similarity">
    <text evidence="2">Belongs to the ABC-2 integral membrane protein family.</text>
</comment>
<evidence type="ECO:0000313" key="10">
    <source>
        <dbReference type="EMBL" id="MBK1880351.1"/>
    </source>
</evidence>
<comment type="caution">
    <text evidence="10">The sequence shown here is derived from an EMBL/GenBank/DDBJ whole genome shotgun (WGS) entry which is preliminary data.</text>
</comment>
<evidence type="ECO:0000313" key="11">
    <source>
        <dbReference type="Proteomes" id="UP000617628"/>
    </source>
</evidence>
<feature type="transmembrane region" description="Helical" evidence="8">
    <location>
        <begin position="416"/>
        <end position="439"/>
    </location>
</feature>
<keyword evidence="5 8" id="KW-0812">Transmembrane</keyword>
<organism evidence="10 11">
    <name type="scientific">Pelagicoccus mobilis</name>
    <dbReference type="NCBI Taxonomy" id="415221"/>
    <lineage>
        <taxon>Bacteria</taxon>
        <taxon>Pseudomonadati</taxon>
        <taxon>Verrucomicrobiota</taxon>
        <taxon>Opitutia</taxon>
        <taxon>Puniceicoccales</taxon>
        <taxon>Pelagicoccaceae</taxon>
        <taxon>Pelagicoccus</taxon>
    </lineage>
</organism>
<dbReference type="PANTHER" id="PTHR30294">
    <property type="entry name" value="MEMBRANE COMPONENT OF ABC TRANSPORTER YHHJ-RELATED"/>
    <property type="match status" value="1"/>
</dbReference>
<dbReference type="RefSeq" id="WP_200359227.1">
    <property type="nucleotide sequence ID" value="NZ_JAENIL010000083.1"/>
</dbReference>
<feature type="transmembrane region" description="Helical" evidence="8">
    <location>
        <begin position="331"/>
        <end position="353"/>
    </location>
</feature>
<reference evidence="10" key="1">
    <citation type="submission" date="2021-01" db="EMBL/GenBank/DDBJ databases">
        <title>Modified the classification status of verrucomicrobia.</title>
        <authorList>
            <person name="Feng X."/>
        </authorList>
    </citation>
    <scope>NUCLEOTIDE SEQUENCE</scope>
    <source>
        <strain evidence="10">KCTC 13126</strain>
    </source>
</reference>
<sequence>MSTILHLLQKDITLFLKDKTAILLTFLVPFFVIYIVGNIFSGAGDNGGLSSNIKLAAYNESGDPAADTFIQALENEEGLHLITDAPGPDDSRIPFTRESIRQGIVDHHYNFALIIPQDYLKKEGIGLRLEFLSNPKNQIESQIVNGLMQKAVYTKLPKLLSGQLDNYQREVMGDEKYTQFLDGLAALVTLSYEEAEYEEVRANMGFEGLANMLSPDSADSEADNDATAFLQDIIEVKEDQVFGKELKNPYLTRMVGGYAIMFLLFATTGSAASLFEERNDGLFLRLLSMPVKRTHILWSKYIFNTLMGVLQALTLFIASSFLFNVEVFPNFLNLFVVSVFASAACTAFGMLLASVSKTPQQAQGFGTLLIISMSAMGGAWFPVSLMPEFMQMLSKFTLVYWGVESYLAALWEESGLLALIPELSVLAAISLALIGISSWRFKTGDLFR</sequence>
<evidence type="ECO:0000256" key="3">
    <source>
        <dbReference type="ARBA" id="ARBA00022448"/>
    </source>
</evidence>
<dbReference type="InterPro" id="IPR051449">
    <property type="entry name" value="ABC-2_transporter_component"/>
</dbReference>
<evidence type="ECO:0000256" key="5">
    <source>
        <dbReference type="ARBA" id="ARBA00022692"/>
    </source>
</evidence>
<feature type="transmembrane region" description="Helical" evidence="8">
    <location>
        <begin position="255"/>
        <end position="275"/>
    </location>
</feature>
<feature type="transmembrane region" description="Helical" evidence="8">
    <location>
        <begin position="21"/>
        <end position="40"/>
    </location>
</feature>
<feature type="transmembrane region" description="Helical" evidence="8">
    <location>
        <begin position="365"/>
        <end position="383"/>
    </location>
</feature>
<dbReference type="GO" id="GO:0140359">
    <property type="term" value="F:ABC-type transporter activity"/>
    <property type="evidence" value="ECO:0007669"/>
    <property type="project" value="InterPro"/>
</dbReference>
<dbReference type="PROSITE" id="PS51012">
    <property type="entry name" value="ABC_TM2"/>
    <property type="match status" value="1"/>
</dbReference>
<proteinExistence type="inferred from homology"/>
<evidence type="ECO:0000256" key="2">
    <source>
        <dbReference type="ARBA" id="ARBA00007783"/>
    </source>
</evidence>
<evidence type="ECO:0000256" key="1">
    <source>
        <dbReference type="ARBA" id="ARBA00004651"/>
    </source>
</evidence>
<feature type="transmembrane region" description="Helical" evidence="8">
    <location>
        <begin position="301"/>
        <end position="325"/>
    </location>
</feature>